<comment type="caution">
    <text evidence="2">The sequence shown here is derived from an EMBL/GenBank/DDBJ whole genome shotgun (WGS) entry which is preliminary data.</text>
</comment>
<keyword evidence="3" id="KW-1185">Reference proteome</keyword>
<dbReference type="OrthoDB" id="1883087at2759"/>
<evidence type="ECO:0000259" key="1">
    <source>
        <dbReference type="PROSITE" id="PS50144"/>
    </source>
</evidence>
<dbReference type="PANTHER" id="PTHR46162">
    <property type="entry name" value="TRAF-LIKE FAMILY PROTEIN"/>
    <property type="match status" value="1"/>
</dbReference>
<reference evidence="2" key="1">
    <citation type="submission" date="2020-03" db="EMBL/GenBank/DDBJ databases">
        <title>A high-quality chromosome-level genome assembly of a woody plant with both climbing and erect habits, Rhamnella rubrinervis.</title>
        <authorList>
            <person name="Lu Z."/>
            <person name="Yang Y."/>
            <person name="Zhu X."/>
            <person name="Sun Y."/>
        </authorList>
    </citation>
    <scope>NUCLEOTIDE SEQUENCE</scope>
    <source>
        <strain evidence="2">BYM</strain>
        <tissue evidence="2">Leaf</tissue>
    </source>
</reference>
<dbReference type="SUPFAM" id="SSF49599">
    <property type="entry name" value="TRAF domain-like"/>
    <property type="match status" value="2"/>
</dbReference>
<name>A0A8K0HRW8_9ROSA</name>
<dbReference type="PROSITE" id="PS50144">
    <property type="entry name" value="MATH"/>
    <property type="match status" value="2"/>
</dbReference>
<evidence type="ECO:0000313" key="3">
    <source>
        <dbReference type="Proteomes" id="UP000796880"/>
    </source>
</evidence>
<dbReference type="InterPro" id="IPR008974">
    <property type="entry name" value="TRAF-like"/>
</dbReference>
<organism evidence="2 3">
    <name type="scientific">Rhamnella rubrinervis</name>
    <dbReference type="NCBI Taxonomy" id="2594499"/>
    <lineage>
        <taxon>Eukaryota</taxon>
        <taxon>Viridiplantae</taxon>
        <taxon>Streptophyta</taxon>
        <taxon>Embryophyta</taxon>
        <taxon>Tracheophyta</taxon>
        <taxon>Spermatophyta</taxon>
        <taxon>Magnoliopsida</taxon>
        <taxon>eudicotyledons</taxon>
        <taxon>Gunneridae</taxon>
        <taxon>Pentapetalae</taxon>
        <taxon>rosids</taxon>
        <taxon>fabids</taxon>
        <taxon>Rosales</taxon>
        <taxon>Rhamnaceae</taxon>
        <taxon>rhamnoid group</taxon>
        <taxon>Rhamneae</taxon>
        <taxon>Rhamnella</taxon>
    </lineage>
</organism>
<dbReference type="CDD" id="cd00121">
    <property type="entry name" value="MATH"/>
    <property type="match status" value="2"/>
</dbReference>
<dbReference type="Pfam" id="PF22486">
    <property type="entry name" value="MATH_2"/>
    <property type="match status" value="2"/>
</dbReference>
<gene>
    <name evidence="2" type="ORF">FNV43_RR01113</name>
</gene>
<dbReference type="EMBL" id="VOIH02000001">
    <property type="protein sequence ID" value="KAF3456463.1"/>
    <property type="molecule type" value="Genomic_DNA"/>
</dbReference>
<dbReference type="Proteomes" id="UP000796880">
    <property type="component" value="Unassembled WGS sequence"/>
</dbReference>
<evidence type="ECO:0000313" key="2">
    <source>
        <dbReference type="EMBL" id="KAF3456463.1"/>
    </source>
</evidence>
<dbReference type="PANTHER" id="PTHR46162:SF2">
    <property type="entry name" value="ANKYRIN REPEAT-CONTAINING PROTEIN-RELATED"/>
    <property type="match status" value="1"/>
</dbReference>
<dbReference type="SMART" id="SM00061">
    <property type="entry name" value="MATH"/>
    <property type="match status" value="2"/>
</dbReference>
<accession>A0A8K0HRW8</accession>
<feature type="domain" description="MATH" evidence="1">
    <location>
        <begin position="21"/>
        <end position="156"/>
    </location>
</feature>
<dbReference type="AlphaFoldDB" id="A0A8K0HRW8"/>
<proteinExistence type="predicted"/>
<sequence length="315" mass="35860">MGSLGFEIQDGISRSISEAPPTHYTLKIQSFSLLTKNSIDRYESGDFEAGGYKWKLVVYPNGNKNKNAKEHISLYLALTKETSVQTGWEVYAVFRLFLLDQNKDNYIVLQDAVGRERRFHDMKLEWGFDQFIPLKAFNDASNGYLVDETCVFGAEVFVCKERRTSKGESLSMIKDAITYKHVWKVENFSKLDEEYNDSRAFNAGDQKWKIKLYPTGKGEGLGTHLSLYLALADPKSLPPGSKIYADFTLRILDQMHAKHYFGKASYWFSASSQERGWSRFMSLTYFLQPNSGFLTRDACLIEAEVTVQGVAKALS</sequence>
<dbReference type="Gene3D" id="2.60.210.10">
    <property type="entry name" value="Apoptosis, Tumor Necrosis Factor Receptor Associated Protein 2, Chain A"/>
    <property type="match status" value="2"/>
</dbReference>
<dbReference type="InterPro" id="IPR002083">
    <property type="entry name" value="MATH/TRAF_dom"/>
</dbReference>
<feature type="domain" description="MATH" evidence="1">
    <location>
        <begin position="178"/>
        <end position="305"/>
    </location>
</feature>
<protein>
    <recommendedName>
        <fullName evidence="1">MATH domain-containing protein</fullName>
    </recommendedName>
</protein>